<proteinExistence type="predicted"/>
<name>A0A5D2MCE0_GOSTO</name>
<evidence type="ECO:0000313" key="1">
    <source>
        <dbReference type="EMBL" id="TYH89026.1"/>
    </source>
</evidence>
<protein>
    <submittedName>
        <fullName evidence="1">Uncharacterized protein</fullName>
    </submittedName>
</protein>
<dbReference type="AlphaFoldDB" id="A0A5D2MCE0"/>
<gene>
    <name evidence="1" type="ORF">ES332_D01G229900v1</name>
</gene>
<dbReference type="Proteomes" id="UP000322667">
    <property type="component" value="Chromosome D01"/>
</dbReference>
<organism evidence="1 2">
    <name type="scientific">Gossypium tomentosum</name>
    <name type="common">Hawaiian cotton</name>
    <name type="synonym">Gossypium sandvicense</name>
    <dbReference type="NCBI Taxonomy" id="34277"/>
    <lineage>
        <taxon>Eukaryota</taxon>
        <taxon>Viridiplantae</taxon>
        <taxon>Streptophyta</taxon>
        <taxon>Embryophyta</taxon>
        <taxon>Tracheophyta</taxon>
        <taxon>Spermatophyta</taxon>
        <taxon>Magnoliopsida</taxon>
        <taxon>eudicotyledons</taxon>
        <taxon>Gunneridae</taxon>
        <taxon>Pentapetalae</taxon>
        <taxon>rosids</taxon>
        <taxon>malvids</taxon>
        <taxon>Malvales</taxon>
        <taxon>Malvaceae</taxon>
        <taxon>Malvoideae</taxon>
        <taxon>Gossypium</taxon>
    </lineage>
</organism>
<sequence length="53" mass="6626">MKKHNLWRKQIQGLLGINKLHRMGLHWIRKNFKFELLQKCLDRREMDECKFSE</sequence>
<evidence type="ECO:0000313" key="2">
    <source>
        <dbReference type="Proteomes" id="UP000322667"/>
    </source>
</evidence>
<keyword evidence="2" id="KW-1185">Reference proteome</keyword>
<reference evidence="1 2" key="1">
    <citation type="submission" date="2019-07" db="EMBL/GenBank/DDBJ databases">
        <title>WGS assembly of Gossypium tomentosum.</title>
        <authorList>
            <person name="Chen Z.J."/>
            <person name="Sreedasyam A."/>
            <person name="Ando A."/>
            <person name="Song Q."/>
            <person name="De L."/>
            <person name="Hulse-Kemp A."/>
            <person name="Ding M."/>
            <person name="Ye W."/>
            <person name="Kirkbride R."/>
            <person name="Jenkins J."/>
            <person name="Plott C."/>
            <person name="Lovell J."/>
            <person name="Lin Y.-M."/>
            <person name="Vaughn R."/>
            <person name="Liu B."/>
            <person name="Li W."/>
            <person name="Simpson S."/>
            <person name="Scheffler B."/>
            <person name="Saski C."/>
            <person name="Grover C."/>
            <person name="Hu G."/>
            <person name="Conover J."/>
            <person name="Carlson J."/>
            <person name="Shu S."/>
            <person name="Boston L."/>
            <person name="Williams M."/>
            <person name="Peterson D."/>
            <person name="Mcgee K."/>
            <person name="Jones D."/>
            <person name="Wendel J."/>
            <person name="Stelly D."/>
            <person name="Grimwood J."/>
            <person name="Schmutz J."/>
        </authorList>
    </citation>
    <scope>NUCLEOTIDE SEQUENCE [LARGE SCALE GENOMIC DNA]</scope>
    <source>
        <strain evidence="1">7179.01</strain>
    </source>
</reference>
<dbReference type="EMBL" id="CM017623">
    <property type="protein sequence ID" value="TYH89026.1"/>
    <property type="molecule type" value="Genomic_DNA"/>
</dbReference>
<accession>A0A5D2MCE0</accession>